<dbReference type="EMBL" id="LS974617">
    <property type="protein sequence ID" value="CAG7886806.1"/>
    <property type="molecule type" value="Genomic_DNA"/>
</dbReference>
<dbReference type="Proteomes" id="UP000694005">
    <property type="component" value="Chromosome A01"/>
</dbReference>
<sequence length="123" mass="14349">MNYKLKLRPLGCERSQCGFLDLAEAAKAQTAGKEENKWYFRSCRDPNIRLIVSQIKAFPIVMSNDPIIVWFPQNVPRFAFITWLAIKDRLATSHRMQRWGQRHDFFVSSVESQMKQEITSSPV</sequence>
<proteinExistence type="predicted"/>
<dbReference type="AlphaFoldDB" id="A0A3P5Z344"/>
<reference evidence="2" key="1">
    <citation type="submission" date="2018-11" db="EMBL/GenBank/DDBJ databases">
        <authorList>
            <consortium name="Genoscope - CEA"/>
            <person name="William W."/>
        </authorList>
    </citation>
    <scope>NUCLEOTIDE SEQUENCE</scope>
</reference>
<dbReference type="Gramene" id="A01p08820.2_BraZ1">
    <property type="protein sequence ID" value="A01p08820.2_BraZ1.CDS"/>
    <property type="gene ID" value="A01g08820.2_BraZ1"/>
</dbReference>
<gene>
    <name evidence="2" type="ORF">BRAA01T00834Z</name>
    <name evidence="1" type="ORF">BRAPAZ1V2_A01P08820.2</name>
</gene>
<feature type="non-terminal residue" evidence="2">
    <location>
        <position position="123"/>
    </location>
</feature>
<accession>A0A3P5Z344</accession>
<evidence type="ECO:0000313" key="2">
    <source>
        <dbReference type="EMBL" id="VDC74332.1"/>
    </source>
</evidence>
<evidence type="ECO:0000313" key="1">
    <source>
        <dbReference type="EMBL" id="CAG7886806.1"/>
    </source>
</evidence>
<name>A0A3P5Z344_BRACM</name>
<protein>
    <recommendedName>
        <fullName evidence="3">Reverse transcriptase zinc-binding domain-containing protein</fullName>
    </recommendedName>
</protein>
<dbReference type="EMBL" id="LR031571">
    <property type="protein sequence ID" value="VDC74332.1"/>
    <property type="molecule type" value="Genomic_DNA"/>
</dbReference>
<organism evidence="2">
    <name type="scientific">Brassica campestris</name>
    <name type="common">Field mustard</name>
    <dbReference type="NCBI Taxonomy" id="3711"/>
    <lineage>
        <taxon>Eukaryota</taxon>
        <taxon>Viridiplantae</taxon>
        <taxon>Streptophyta</taxon>
        <taxon>Embryophyta</taxon>
        <taxon>Tracheophyta</taxon>
        <taxon>Spermatophyta</taxon>
        <taxon>Magnoliopsida</taxon>
        <taxon>eudicotyledons</taxon>
        <taxon>Gunneridae</taxon>
        <taxon>Pentapetalae</taxon>
        <taxon>rosids</taxon>
        <taxon>malvids</taxon>
        <taxon>Brassicales</taxon>
        <taxon>Brassicaceae</taxon>
        <taxon>Brassiceae</taxon>
        <taxon>Brassica</taxon>
    </lineage>
</organism>
<evidence type="ECO:0008006" key="3">
    <source>
        <dbReference type="Google" id="ProtNLM"/>
    </source>
</evidence>